<keyword evidence="3" id="KW-1185">Reference proteome</keyword>
<organism evidence="2 3">
    <name type="scientific">Allokutzneria multivorans</name>
    <dbReference type="NCBI Taxonomy" id="1142134"/>
    <lineage>
        <taxon>Bacteria</taxon>
        <taxon>Bacillati</taxon>
        <taxon>Actinomycetota</taxon>
        <taxon>Actinomycetes</taxon>
        <taxon>Pseudonocardiales</taxon>
        <taxon>Pseudonocardiaceae</taxon>
        <taxon>Allokutzneria</taxon>
    </lineage>
</organism>
<evidence type="ECO:0000256" key="1">
    <source>
        <dbReference type="SAM" id="MobiDB-lite"/>
    </source>
</evidence>
<accession>A0ABP7SCP4</accession>
<gene>
    <name evidence="2" type="ORF">GCM10022247_34990</name>
</gene>
<name>A0ABP7SCP4_9PSEU</name>
<protein>
    <submittedName>
        <fullName evidence="2">Uncharacterized protein</fullName>
    </submittedName>
</protein>
<dbReference type="EMBL" id="BAABAL010000012">
    <property type="protein sequence ID" value="GAA4009851.1"/>
    <property type="molecule type" value="Genomic_DNA"/>
</dbReference>
<evidence type="ECO:0000313" key="3">
    <source>
        <dbReference type="Proteomes" id="UP001501747"/>
    </source>
</evidence>
<comment type="caution">
    <text evidence="2">The sequence shown here is derived from an EMBL/GenBank/DDBJ whole genome shotgun (WGS) entry which is preliminary data.</text>
</comment>
<dbReference type="Proteomes" id="UP001501747">
    <property type="component" value="Unassembled WGS sequence"/>
</dbReference>
<dbReference type="RefSeq" id="WP_344876003.1">
    <property type="nucleotide sequence ID" value="NZ_BAABAL010000012.1"/>
</dbReference>
<feature type="compositionally biased region" description="Low complexity" evidence="1">
    <location>
        <begin position="155"/>
        <end position="176"/>
    </location>
</feature>
<sequence>MGGQRQPLAIAGVAGGVGTSTWVRLLQRAEVAATDTGVYHGGELTMLVTNTTAAATRHIGTALWLSPRPPILVVLATSPRDLQGAAKSFVTAAKPHLAYQLALPYERRWAGLVEAPGPGDLRARTRLVLNQLPEALRAFYSQTPRRPAATEAAIARANPRAATPATATGTWARAGPNPLATRPTGHYAGPAPLSASRGR</sequence>
<evidence type="ECO:0000313" key="2">
    <source>
        <dbReference type="EMBL" id="GAA4009851.1"/>
    </source>
</evidence>
<feature type="region of interest" description="Disordered" evidence="1">
    <location>
        <begin position="155"/>
        <end position="199"/>
    </location>
</feature>
<reference evidence="3" key="1">
    <citation type="journal article" date="2019" name="Int. J. Syst. Evol. Microbiol.">
        <title>The Global Catalogue of Microorganisms (GCM) 10K type strain sequencing project: providing services to taxonomists for standard genome sequencing and annotation.</title>
        <authorList>
            <consortium name="The Broad Institute Genomics Platform"/>
            <consortium name="The Broad Institute Genome Sequencing Center for Infectious Disease"/>
            <person name="Wu L."/>
            <person name="Ma J."/>
        </authorList>
    </citation>
    <scope>NUCLEOTIDE SEQUENCE [LARGE SCALE GENOMIC DNA]</scope>
    <source>
        <strain evidence="3">JCM 17342</strain>
    </source>
</reference>
<proteinExistence type="predicted"/>